<dbReference type="Pfam" id="PF01865">
    <property type="entry name" value="PhoU_div"/>
    <property type="match status" value="1"/>
</dbReference>
<sequence length="209" mass="23756">MAFCLFPKNIRFFELLTRQNDILQEAANLLDQILDDFGNVTDACKRVNLIEEEGDKLCREITHQLSQTFITPIDREDIHRINLAQEDSINYIKGISTRARLYGFGQIRFPARKMAKNLKAMAVETGKMLACLRAKEGVEGHVKQIKSLKGECEMLLGTGLAELQDAEIVDFKGITDIIKWTQVYDRVELAVERVEDLADVLEEVVLKNA</sequence>
<dbReference type="PANTHER" id="PTHR37298">
    <property type="entry name" value="UPF0111 PROTEIN YKAA"/>
    <property type="match status" value="1"/>
</dbReference>
<reference evidence="3" key="1">
    <citation type="journal article" date="2009" name="Environ. Microbiol.">
        <title>Contribution of mobile genetic elements to Desulfovibrio vulgaris genome plasticity.</title>
        <authorList>
            <person name="Walker C.B."/>
            <person name="Stolyar S."/>
            <person name="Chivian D."/>
            <person name="Pinel N."/>
            <person name="Gabster J.A."/>
            <person name="Dehal P.S."/>
            <person name="He Z."/>
            <person name="Yang Z.K."/>
            <person name="Yen H.C."/>
            <person name="Zhou J."/>
            <person name="Wall J.D."/>
            <person name="Hazen T.C."/>
            <person name="Arkin A.P."/>
            <person name="Stahl D.A."/>
        </authorList>
    </citation>
    <scope>NUCLEOTIDE SEQUENCE [LARGE SCALE GENOMIC DNA]</scope>
    <source>
        <strain evidence="3">DP4</strain>
    </source>
</reference>
<dbReference type="KEGG" id="dvl:Dvul_0953"/>
<dbReference type="Proteomes" id="UP000009173">
    <property type="component" value="Chromosome"/>
</dbReference>
<dbReference type="InterPro" id="IPR018445">
    <property type="entry name" value="Put_Phosphate_transp_reg"/>
</dbReference>
<dbReference type="InterPro" id="IPR038078">
    <property type="entry name" value="PhoU-like_sf"/>
</dbReference>
<accession>A0A0H3A676</accession>
<dbReference type="Gene3D" id="1.20.58.220">
    <property type="entry name" value="Phosphate transport system protein phou homolog 2, domain 2"/>
    <property type="match status" value="1"/>
</dbReference>
<evidence type="ECO:0008006" key="4">
    <source>
        <dbReference type="Google" id="ProtNLM"/>
    </source>
</evidence>
<dbReference type="HOGENOM" id="CLU_086031_1_0_7"/>
<dbReference type="RefSeq" id="WP_010939580.1">
    <property type="nucleotide sequence ID" value="NC_008751.1"/>
</dbReference>
<dbReference type="SMR" id="A0A0H3A676"/>
<dbReference type="AlphaFoldDB" id="A0A0H3A676"/>
<organism evidence="2 3">
    <name type="scientific">Nitratidesulfovibrio vulgaris (strain DP4)</name>
    <name type="common">Desulfovibrio vulgaris</name>
    <dbReference type="NCBI Taxonomy" id="391774"/>
    <lineage>
        <taxon>Bacteria</taxon>
        <taxon>Pseudomonadati</taxon>
        <taxon>Thermodesulfobacteriota</taxon>
        <taxon>Desulfovibrionia</taxon>
        <taxon>Desulfovibrionales</taxon>
        <taxon>Desulfovibrionaceae</taxon>
        <taxon>Nitratidesulfovibrio</taxon>
    </lineage>
</organism>
<proteinExistence type="inferred from homology"/>
<dbReference type="InterPro" id="IPR052912">
    <property type="entry name" value="UPF0111_domain"/>
</dbReference>
<gene>
    <name evidence="2" type="ordered locus">Dvul_0953</name>
</gene>
<protein>
    <recommendedName>
        <fullName evidence="4">Phosphate transport regulator</fullName>
    </recommendedName>
</protein>
<evidence type="ECO:0000256" key="1">
    <source>
        <dbReference type="ARBA" id="ARBA00008591"/>
    </source>
</evidence>
<dbReference type="EMBL" id="CP000527">
    <property type="protein sequence ID" value="ABM27974.1"/>
    <property type="molecule type" value="Genomic_DNA"/>
</dbReference>
<dbReference type="PANTHER" id="PTHR37298:SF1">
    <property type="entry name" value="UPF0111 PROTEIN YKAA"/>
    <property type="match status" value="1"/>
</dbReference>
<name>A0A0H3A676_NITV4</name>
<evidence type="ECO:0000313" key="2">
    <source>
        <dbReference type="EMBL" id="ABM27974.1"/>
    </source>
</evidence>
<evidence type="ECO:0000313" key="3">
    <source>
        <dbReference type="Proteomes" id="UP000009173"/>
    </source>
</evidence>
<comment type="similarity">
    <text evidence="1">Belongs to the UPF0111 family.</text>
</comment>